<evidence type="ECO:0000313" key="8">
    <source>
        <dbReference type="EMBL" id="KAB7502982.1"/>
    </source>
</evidence>
<feature type="compositionally biased region" description="Low complexity" evidence="6">
    <location>
        <begin position="540"/>
        <end position="562"/>
    </location>
</feature>
<feature type="compositionally biased region" description="Low complexity" evidence="6">
    <location>
        <begin position="444"/>
        <end position="455"/>
    </location>
</feature>
<evidence type="ECO:0000256" key="3">
    <source>
        <dbReference type="ARBA" id="ARBA00022448"/>
    </source>
</evidence>
<feature type="region of interest" description="Disordered" evidence="6">
    <location>
        <begin position="969"/>
        <end position="1014"/>
    </location>
</feature>
<dbReference type="OrthoDB" id="1885901at2759"/>
<feature type="compositionally biased region" description="Low complexity" evidence="6">
    <location>
        <begin position="125"/>
        <end position="134"/>
    </location>
</feature>
<accession>A0A5N5T919</accession>
<keyword evidence="4" id="KW-0963">Cytoplasm</keyword>
<feature type="compositionally biased region" description="Low complexity" evidence="6">
    <location>
        <begin position="576"/>
        <end position="593"/>
    </location>
</feature>
<dbReference type="GO" id="GO:0005634">
    <property type="term" value="C:nucleus"/>
    <property type="evidence" value="ECO:0007669"/>
    <property type="project" value="UniProtKB-SubCell"/>
</dbReference>
<feature type="region of interest" description="Disordered" evidence="6">
    <location>
        <begin position="427"/>
        <end position="455"/>
    </location>
</feature>
<feature type="compositionally biased region" description="Low complexity" evidence="6">
    <location>
        <begin position="640"/>
        <end position="653"/>
    </location>
</feature>
<proteinExistence type="predicted"/>
<comment type="subcellular location">
    <subcellularLocation>
        <location evidence="2">Cytoplasm</location>
        <location evidence="2">Cytosol</location>
    </subcellularLocation>
    <subcellularLocation>
        <location evidence="1">Nucleus</location>
    </subcellularLocation>
</comment>
<sequence>MRAPPPLSTRGGDRRANGTAASNDSNTGASGSPGAHFRQRMRANQGPSSSGVRLQQAKSMLDKAAEVIGRLEAGTASGISTAEQQQASSSQDSVPDEQPVASGSSNSGGEPMETSGTSTPAVNGKSSSSKSSDQPQEDSSENNTPQRQEEQQAVPQELEALYQEMDALNSMDPPMMEGGHLMTSIGNPIMGAISNSLQGGLFQAASAAFVSALSSMGSNPTSSSSNTTTTTSTSAPAISRTSSSTTATSSSSIASSTTVGSNSASLASSSQAGSSGSSEQSAPPSRSTEGSPSSGNHPLSGVRGITVRITNRGSQRSPAIRLEHPRCSVMVEVLDQYQDVQRRLQPFLQQYYRTMVDDRSYEEQNSRQLRDDQLVVWRVSSAMHYISHALHAISDIMIDLRRNPPRQLRARPFIIPQPALVQAQINVGPSSDAPSDRTRVQGRNSDNNNSNASNAEEFLIPGIGEVRSIPLNGSSTSASSFSIQTNASPARHTLLNIPEYLDDDNAGVVFMHVGPNDSDPIPSPPDFLRDIMSQLGMRIGSPGTTTSSTTASSSSGGTSSSPPSTPGVRRVLPVHNSQATGNSGTSTTNSTQTRVTPRAQQVHVTPLHVPGMGMTQFDPFLPCQSHHIRPVSVRRRRRPAAVQTAQTNQNAPQENEETDGQLNSSQQQSSSETQNSSSSNSANTNPNLPFVANILSDIMSGRNSEHQSEEEQQQEQMFAQLVRGVMSEITGSIGVQDDVTGSQGHPPATLQDFLEPFFGGGLLPGGERDSLFAHLFTTVSQSLSMGDLIRLFFGDSERLNRLFEPLQQFVRERILQGAEPSETSMDRAIDEIISDVNPHLIASAGIAAVHDGIDYVNTIHNFIRHRLHDIFNLILNHREQNTFGSVLISLLRHTVGEFVALSLHCFTDGAQGLERLVEGRVQAILSGMSPAIQAWSVNASIMQLRSMMSHLAITDDHIRRYIVSPDEGRRMGEARQNRMSPVIPVPGPRPAEESPAENSHEQDISHSNTSTVSGIEVMEVDELGGTEEITTSESGSSAVSNEERPHSVTVGSQSWHSAVPQEWIPVITRDVERQRRGVPDTHLSDAYLCGVPLKRRKIAAQSKPHGTVQQVLQDTLRQSLRTSGVNRSLVESVSNEVSTQLDSSFASHKKKKLFGQILLAWLILAPRAASSSRCIYDAQSMFLELMRFKKKKKVNIVTRPMEI</sequence>
<feature type="compositionally biased region" description="Low complexity" evidence="6">
    <location>
        <begin position="214"/>
        <end position="287"/>
    </location>
</feature>
<dbReference type="EMBL" id="SEYY01006155">
    <property type="protein sequence ID" value="KAB7502982.1"/>
    <property type="molecule type" value="Genomic_DNA"/>
</dbReference>
<evidence type="ECO:0000313" key="9">
    <source>
        <dbReference type="Proteomes" id="UP000326759"/>
    </source>
</evidence>
<name>A0A5N5T919_9CRUS</name>
<dbReference type="GO" id="GO:0051787">
    <property type="term" value="F:misfolded protein binding"/>
    <property type="evidence" value="ECO:0007669"/>
    <property type="project" value="TreeGrafter"/>
</dbReference>
<comment type="caution">
    <text evidence="8">The sequence shown here is derived from an EMBL/GenBank/DDBJ whole genome shotgun (WGS) entry which is preliminary data.</text>
</comment>
<feature type="region of interest" description="Disordered" evidence="6">
    <location>
        <begin position="214"/>
        <end position="303"/>
    </location>
</feature>
<dbReference type="PANTHER" id="PTHR15204:SF0">
    <property type="entry name" value="LARGE PROLINE-RICH PROTEIN BAG6"/>
    <property type="match status" value="1"/>
</dbReference>
<feature type="compositionally biased region" description="Polar residues" evidence="6">
    <location>
        <begin position="19"/>
        <end position="30"/>
    </location>
</feature>
<feature type="region of interest" description="Disordered" evidence="6">
    <location>
        <begin position="537"/>
        <end position="601"/>
    </location>
</feature>
<feature type="compositionally biased region" description="Polar residues" evidence="6">
    <location>
        <begin position="45"/>
        <end position="58"/>
    </location>
</feature>
<feature type="compositionally biased region" description="Polar residues" evidence="6">
    <location>
        <begin position="101"/>
        <end position="121"/>
    </location>
</feature>
<evidence type="ECO:0000256" key="1">
    <source>
        <dbReference type="ARBA" id="ARBA00004123"/>
    </source>
</evidence>
<feature type="compositionally biased region" description="Polar residues" evidence="6">
    <location>
        <begin position="142"/>
        <end position="154"/>
    </location>
</feature>
<evidence type="ECO:0000256" key="5">
    <source>
        <dbReference type="ARBA" id="ARBA00023242"/>
    </source>
</evidence>
<dbReference type="GO" id="GO:0031593">
    <property type="term" value="F:polyubiquitin modification-dependent protein binding"/>
    <property type="evidence" value="ECO:0007669"/>
    <property type="project" value="TreeGrafter"/>
</dbReference>
<evidence type="ECO:0000259" key="7">
    <source>
        <dbReference type="Pfam" id="PF12057"/>
    </source>
</evidence>
<feature type="region of interest" description="Disordered" evidence="6">
    <location>
        <begin position="1027"/>
        <end position="1055"/>
    </location>
</feature>
<dbReference type="InterPro" id="IPR021925">
    <property type="entry name" value="BAG6"/>
</dbReference>
<feature type="compositionally biased region" description="Low complexity" evidence="6">
    <location>
        <begin position="1027"/>
        <end position="1037"/>
    </location>
</feature>
<feature type="compositionally biased region" description="Low complexity" evidence="6">
    <location>
        <begin position="661"/>
        <end position="685"/>
    </location>
</feature>
<keyword evidence="9" id="KW-1185">Reference proteome</keyword>
<feature type="domain" description="Large proline-rich protein BAG6" evidence="7">
    <location>
        <begin position="330"/>
        <end position="425"/>
    </location>
</feature>
<keyword evidence="5" id="KW-0539">Nucleus</keyword>
<evidence type="ECO:0000256" key="4">
    <source>
        <dbReference type="ARBA" id="ARBA00022490"/>
    </source>
</evidence>
<feature type="region of interest" description="Disordered" evidence="6">
    <location>
        <begin position="629"/>
        <end position="689"/>
    </location>
</feature>
<evidence type="ECO:0000256" key="2">
    <source>
        <dbReference type="ARBA" id="ARBA00004514"/>
    </source>
</evidence>
<dbReference type="Proteomes" id="UP000326759">
    <property type="component" value="Unassembled WGS sequence"/>
</dbReference>
<dbReference type="Pfam" id="PF12057">
    <property type="entry name" value="BAG6"/>
    <property type="match status" value="1"/>
</dbReference>
<evidence type="ECO:0000256" key="6">
    <source>
        <dbReference type="SAM" id="MobiDB-lite"/>
    </source>
</evidence>
<dbReference type="GO" id="GO:0036503">
    <property type="term" value="P:ERAD pathway"/>
    <property type="evidence" value="ECO:0007669"/>
    <property type="project" value="TreeGrafter"/>
</dbReference>
<organism evidence="8 9">
    <name type="scientific">Armadillidium nasatum</name>
    <dbReference type="NCBI Taxonomy" id="96803"/>
    <lineage>
        <taxon>Eukaryota</taxon>
        <taxon>Metazoa</taxon>
        <taxon>Ecdysozoa</taxon>
        <taxon>Arthropoda</taxon>
        <taxon>Crustacea</taxon>
        <taxon>Multicrustacea</taxon>
        <taxon>Malacostraca</taxon>
        <taxon>Eumalacostraca</taxon>
        <taxon>Peracarida</taxon>
        <taxon>Isopoda</taxon>
        <taxon>Oniscidea</taxon>
        <taxon>Crinocheta</taxon>
        <taxon>Armadillidiidae</taxon>
        <taxon>Armadillidium</taxon>
    </lineage>
</organism>
<feature type="region of interest" description="Disordered" evidence="6">
    <location>
        <begin position="76"/>
        <end position="161"/>
    </location>
</feature>
<feature type="compositionally biased region" description="Polar residues" evidence="6">
    <location>
        <begin position="288"/>
        <end position="297"/>
    </location>
</feature>
<dbReference type="GO" id="GO:0071818">
    <property type="term" value="C:BAT3 complex"/>
    <property type="evidence" value="ECO:0007669"/>
    <property type="project" value="TreeGrafter"/>
</dbReference>
<feature type="region of interest" description="Disordered" evidence="6">
    <location>
        <begin position="1"/>
        <end position="59"/>
    </location>
</feature>
<keyword evidence="3" id="KW-0813">Transport</keyword>
<gene>
    <name evidence="8" type="primary">Bag6</name>
    <name evidence="8" type="ORF">Anas_11696</name>
</gene>
<reference evidence="8 9" key="1">
    <citation type="journal article" date="2019" name="PLoS Biol.">
        <title>Sex chromosomes control vertical transmission of feminizing Wolbachia symbionts in an isopod.</title>
        <authorList>
            <person name="Becking T."/>
            <person name="Chebbi M.A."/>
            <person name="Giraud I."/>
            <person name="Moumen B."/>
            <person name="Laverre T."/>
            <person name="Caubet Y."/>
            <person name="Peccoud J."/>
            <person name="Gilbert C."/>
            <person name="Cordaux R."/>
        </authorList>
    </citation>
    <scope>NUCLEOTIDE SEQUENCE [LARGE SCALE GENOMIC DNA]</scope>
    <source>
        <strain evidence="8">ANa2</strain>
        <tissue evidence="8">Whole body excluding digestive tract and cuticle</tissue>
    </source>
</reference>
<dbReference type="AlphaFoldDB" id="A0A5N5T919"/>
<dbReference type="PANTHER" id="PTHR15204">
    <property type="entry name" value="LARGE PROLINE-RICH PROTEIN BAG6"/>
    <property type="match status" value="1"/>
</dbReference>
<feature type="compositionally biased region" description="Basic residues" evidence="6">
    <location>
        <begin position="629"/>
        <end position="639"/>
    </location>
</feature>
<feature type="compositionally biased region" description="Low complexity" evidence="6">
    <location>
        <begin position="84"/>
        <end position="93"/>
    </location>
</feature>
<protein>
    <submittedName>
        <fullName evidence="8">Large proline-rich protein BAG6</fullName>
    </submittedName>
</protein>